<accession>A0A6P4I9M0</accession>
<dbReference type="OrthoDB" id="10263782at2759"/>
<sequence length="257" mass="29102">MHSMRKLISCLATRLSLLKSPIRRASGSNSFPELSIADDEEEFEPEHNNNILEPQYPILRSHNTDLFYMAQCVGPAYQGLISSADLPYTTSYCPSDVESHDNQDSLVAKPSDLWVLPCPKLLMKNMRHLFHHPYAHLHSCMNVSMVGMRFEEADVDRALRSFVLIASHEVCEIMDNGYWADFVNPLTGRAHFWPAQSTRKQCRDAQLLGHGMTLTKSNGCTVIEKAEGDQFTGYIFTDMPCKVLDTWFSSGIMDDFS</sequence>
<evidence type="ECO:0000313" key="1">
    <source>
        <dbReference type="Proteomes" id="UP001652661"/>
    </source>
</evidence>
<keyword evidence="1" id="KW-1185">Reference proteome</keyword>
<organism evidence="1 2">
    <name type="scientific">Drosophila kikkawai</name>
    <name type="common">Fruit fly</name>
    <dbReference type="NCBI Taxonomy" id="30033"/>
    <lineage>
        <taxon>Eukaryota</taxon>
        <taxon>Metazoa</taxon>
        <taxon>Ecdysozoa</taxon>
        <taxon>Arthropoda</taxon>
        <taxon>Hexapoda</taxon>
        <taxon>Insecta</taxon>
        <taxon>Pterygota</taxon>
        <taxon>Neoptera</taxon>
        <taxon>Endopterygota</taxon>
        <taxon>Diptera</taxon>
        <taxon>Brachycera</taxon>
        <taxon>Muscomorpha</taxon>
        <taxon>Ephydroidea</taxon>
        <taxon>Drosophilidae</taxon>
        <taxon>Drosophila</taxon>
        <taxon>Sophophora</taxon>
    </lineage>
</organism>
<dbReference type="Proteomes" id="UP001652661">
    <property type="component" value="Chromosome 2L"/>
</dbReference>
<dbReference type="InterPro" id="IPR019362">
    <property type="entry name" value="MMADHC"/>
</dbReference>
<name>A0A6P4I9M0_DROKI</name>
<evidence type="ECO:0000313" key="2">
    <source>
        <dbReference type="RefSeq" id="XP_017025567.1"/>
    </source>
</evidence>
<dbReference type="AlphaFoldDB" id="A0A6P4I9M0"/>
<evidence type="ECO:0008006" key="3">
    <source>
        <dbReference type="Google" id="ProtNLM"/>
    </source>
</evidence>
<dbReference type="Pfam" id="PF10229">
    <property type="entry name" value="MMADHC"/>
    <property type="match status" value="1"/>
</dbReference>
<dbReference type="PANTHER" id="PTHR13192">
    <property type="entry name" value="MY011 PROTEIN"/>
    <property type="match status" value="1"/>
</dbReference>
<dbReference type="PANTHER" id="PTHR13192:SF3">
    <property type="entry name" value="COBALAMIN TRAFFICKING PROTEIN CBLD"/>
    <property type="match status" value="1"/>
</dbReference>
<dbReference type="GeneID" id="108077003"/>
<gene>
    <name evidence="2" type="primary">LOC108077003</name>
</gene>
<reference evidence="2" key="2">
    <citation type="submission" date="2025-08" db="UniProtKB">
        <authorList>
            <consortium name="RefSeq"/>
        </authorList>
    </citation>
    <scope>IDENTIFICATION</scope>
    <source>
        <strain evidence="2">14028-0561.14</strain>
        <tissue evidence="2">Whole fly</tissue>
    </source>
</reference>
<protein>
    <recommendedName>
        <fullName evidence="3">Methylmalonic aciduria and homocystinuria type D homolog, mitochondrial</fullName>
    </recommendedName>
</protein>
<proteinExistence type="predicted"/>
<dbReference type="RefSeq" id="XP_017025567.1">
    <property type="nucleotide sequence ID" value="XM_017170078.3"/>
</dbReference>
<dbReference type="GO" id="GO:0009235">
    <property type="term" value="P:cobalamin metabolic process"/>
    <property type="evidence" value="ECO:0007669"/>
    <property type="project" value="InterPro"/>
</dbReference>
<reference evidence="1" key="1">
    <citation type="submission" date="2025-05" db="UniProtKB">
        <authorList>
            <consortium name="RefSeq"/>
        </authorList>
    </citation>
    <scope>NUCLEOTIDE SEQUENCE [LARGE SCALE GENOMIC DNA]</scope>
    <source>
        <strain evidence="1">14028-0561.14</strain>
    </source>
</reference>